<keyword evidence="6 7" id="KW-0067">ATP-binding</keyword>
<dbReference type="PROSITE" id="PS50011">
    <property type="entry name" value="PROTEIN_KINASE_DOM"/>
    <property type="match status" value="1"/>
</dbReference>
<dbReference type="InterPro" id="IPR011009">
    <property type="entry name" value="Kinase-like_dom_sf"/>
</dbReference>
<dbReference type="PANTHER" id="PTHR24351">
    <property type="entry name" value="RIBOSOMAL PROTEIN S6 KINASE"/>
    <property type="match status" value="1"/>
</dbReference>
<comment type="caution">
    <text evidence="11">The sequence shown here is derived from an EMBL/GenBank/DDBJ whole genome shotgun (WGS) entry which is preliminary data.</text>
</comment>
<evidence type="ECO:0000256" key="8">
    <source>
        <dbReference type="RuleBase" id="RU000304"/>
    </source>
</evidence>
<name>A0AAU9J5Q5_9CILI</name>
<dbReference type="Gene3D" id="1.10.510.10">
    <property type="entry name" value="Transferase(Phosphotransferase) domain 1"/>
    <property type="match status" value="1"/>
</dbReference>
<evidence type="ECO:0000313" key="12">
    <source>
        <dbReference type="Proteomes" id="UP001162131"/>
    </source>
</evidence>
<dbReference type="PROSITE" id="PS00108">
    <property type="entry name" value="PROTEIN_KINASE_ST"/>
    <property type="match status" value="1"/>
</dbReference>
<keyword evidence="1 8" id="KW-0723">Serine/threonine-protein kinase</keyword>
<keyword evidence="2" id="KW-0597">Phosphoprotein</keyword>
<protein>
    <submittedName>
        <fullName evidence="11">Uncharacterized protein</fullName>
    </submittedName>
</protein>
<dbReference type="InterPro" id="IPR045270">
    <property type="entry name" value="STKc_AGC"/>
</dbReference>
<dbReference type="PROSITE" id="PS51285">
    <property type="entry name" value="AGC_KINASE_CTER"/>
    <property type="match status" value="1"/>
</dbReference>
<keyword evidence="3" id="KW-0808">Transferase</keyword>
<evidence type="ECO:0000313" key="11">
    <source>
        <dbReference type="EMBL" id="CAG9320621.1"/>
    </source>
</evidence>
<dbReference type="PROSITE" id="PS00107">
    <property type="entry name" value="PROTEIN_KINASE_ATP"/>
    <property type="match status" value="1"/>
</dbReference>
<evidence type="ECO:0000256" key="5">
    <source>
        <dbReference type="ARBA" id="ARBA00022777"/>
    </source>
</evidence>
<sequence>MGSAKSKAVKSKSFKKSSSVKNPLPKITLDDFQVTRFIGSGYYGKVYVVRCVLDDKTYAMKIMKKSKIHEENKISHIKTERKILGTVKSPFISPLRYAFQSKSHLFLVLEYYKGGELFCHLKEMKRFPEEWIKFYAAEIVLGLQSLHERGIVYRDIKPENILFDAFGHIALIDFGLAKQFMKQFSGAATFCGTSEYLAPEVITGDEYGLSVDIWSLGILLYELATGQTPFYDINDNTMYRKAIHDDLKFPEGFSADFKALISGCLEKNPSQRLTINQIKCHQFFSDTSWDAMWTKRIKPPYDPISKAISISKMVNLEPNFKVTESTPHSTAQNFSNFTYSGTAS</sequence>
<keyword evidence="4 7" id="KW-0547">Nucleotide-binding</keyword>
<dbReference type="Gene3D" id="3.30.200.20">
    <property type="entry name" value="Phosphorylase Kinase, domain 1"/>
    <property type="match status" value="1"/>
</dbReference>
<evidence type="ECO:0000256" key="1">
    <source>
        <dbReference type="ARBA" id="ARBA00022527"/>
    </source>
</evidence>
<accession>A0AAU9J5Q5</accession>
<dbReference type="InterPro" id="IPR000719">
    <property type="entry name" value="Prot_kinase_dom"/>
</dbReference>
<keyword evidence="12" id="KW-1185">Reference proteome</keyword>
<dbReference type="SUPFAM" id="SSF56112">
    <property type="entry name" value="Protein kinase-like (PK-like)"/>
    <property type="match status" value="1"/>
</dbReference>
<proteinExistence type="inferred from homology"/>
<feature type="domain" description="AGC-kinase C-terminal" evidence="10">
    <location>
        <begin position="285"/>
        <end position="344"/>
    </location>
</feature>
<gene>
    <name evidence="11" type="ORF">BSTOLATCC_MIC27094</name>
</gene>
<dbReference type="Proteomes" id="UP001162131">
    <property type="component" value="Unassembled WGS sequence"/>
</dbReference>
<evidence type="ECO:0000256" key="3">
    <source>
        <dbReference type="ARBA" id="ARBA00022679"/>
    </source>
</evidence>
<dbReference type="InterPro" id="IPR017441">
    <property type="entry name" value="Protein_kinase_ATP_BS"/>
</dbReference>
<evidence type="ECO:0000259" key="9">
    <source>
        <dbReference type="PROSITE" id="PS50011"/>
    </source>
</evidence>
<dbReference type="AlphaFoldDB" id="A0AAU9J5Q5"/>
<dbReference type="GO" id="GO:0005524">
    <property type="term" value="F:ATP binding"/>
    <property type="evidence" value="ECO:0007669"/>
    <property type="project" value="UniProtKB-UniRule"/>
</dbReference>
<comment type="similarity">
    <text evidence="8">Belongs to the protein kinase superfamily.</text>
</comment>
<dbReference type="EMBL" id="CAJZBQ010000026">
    <property type="protein sequence ID" value="CAG9320621.1"/>
    <property type="molecule type" value="Genomic_DNA"/>
</dbReference>
<feature type="domain" description="Protein kinase" evidence="9">
    <location>
        <begin position="32"/>
        <end position="284"/>
    </location>
</feature>
<keyword evidence="5" id="KW-0418">Kinase</keyword>
<dbReference type="FunFam" id="1.10.510.10:FF:000008">
    <property type="entry name" value="Non-specific serine/threonine protein kinase"/>
    <property type="match status" value="1"/>
</dbReference>
<dbReference type="CDD" id="cd05123">
    <property type="entry name" value="STKc_AGC"/>
    <property type="match status" value="1"/>
</dbReference>
<dbReference type="InterPro" id="IPR000961">
    <property type="entry name" value="AGC-kinase_C"/>
</dbReference>
<dbReference type="Pfam" id="PF00069">
    <property type="entry name" value="Pkinase"/>
    <property type="match status" value="1"/>
</dbReference>
<organism evidence="11 12">
    <name type="scientific">Blepharisma stoltei</name>
    <dbReference type="NCBI Taxonomy" id="1481888"/>
    <lineage>
        <taxon>Eukaryota</taxon>
        <taxon>Sar</taxon>
        <taxon>Alveolata</taxon>
        <taxon>Ciliophora</taxon>
        <taxon>Postciliodesmatophora</taxon>
        <taxon>Heterotrichea</taxon>
        <taxon>Heterotrichida</taxon>
        <taxon>Blepharismidae</taxon>
        <taxon>Blepharisma</taxon>
    </lineage>
</organism>
<dbReference type="InterPro" id="IPR008271">
    <property type="entry name" value="Ser/Thr_kinase_AS"/>
</dbReference>
<feature type="binding site" evidence="7">
    <location>
        <position position="61"/>
    </location>
    <ligand>
        <name>ATP</name>
        <dbReference type="ChEBI" id="CHEBI:30616"/>
    </ligand>
</feature>
<evidence type="ECO:0000259" key="10">
    <source>
        <dbReference type="PROSITE" id="PS51285"/>
    </source>
</evidence>
<dbReference type="SMART" id="SM00220">
    <property type="entry name" value="S_TKc"/>
    <property type="match status" value="1"/>
</dbReference>
<evidence type="ECO:0000256" key="4">
    <source>
        <dbReference type="ARBA" id="ARBA00022741"/>
    </source>
</evidence>
<evidence type="ECO:0000256" key="2">
    <source>
        <dbReference type="ARBA" id="ARBA00022553"/>
    </source>
</evidence>
<evidence type="ECO:0000256" key="7">
    <source>
        <dbReference type="PROSITE-ProRule" id="PRU10141"/>
    </source>
</evidence>
<evidence type="ECO:0000256" key="6">
    <source>
        <dbReference type="ARBA" id="ARBA00022840"/>
    </source>
</evidence>
<dbReference type="GO" id="GO:0004674">
    <property type="term" value="F:protein serine/threonine kinase activity"/>
    <property type="evidence" value="ECO:0007669"/>
    <property type="project" value="UniProtKB-KW"/>
</dbReference>
<reference evidence="11" key="1">
    <citation type="submission" date="2021-09" db="EMBL/GenBank/DDBJ databases">
        <authorList>
            <consortium name="AG Swart"/>
            <person name="Singh M."/>
            <person name="Singh A."/>
            <person name="Seah K."/>
            <person name="Emmerich C."/>
        </authorList>
    </citation>
    <scope>NUCLEOTIDE SEQUENCE</scope>
    <source>
        <strain evidence="11">ATCC30299</strain>
    </source>
</reference>